<feature type="domain" description="Peptidase C39-like" evidence="2">
    <location>
        <begin position="89"/>
        <end position="214"/>
    </location>
</feature>
<dbReference type="RefSeq" id="WP_245698101.1">
    <property type="nucleotide sequence ID" value="NZ_FNHB01000004.1"/>
</dbReference>
<organism evidence="3 4">
    <name type="scientific">Dendrosporobacter quercicolus</name>
    <dbReference type="NCBI Taxonomy" id="146817"/>
    <lineage>
        <taxon>Bacteria</taxon>
        <taxon>Bacillati</taxon>
        <taxon>Bacillota</taxon>
        <taxon>Negativicutes</taxon>
        <taxon>Selenomonadales</taxon>
        <taxon>Sporomusaceae</taxon>
        <taxon>Dendrosporobacter</taxon>
    </lineage>
</organism>
<accession>A0A1G9SIK0</accession>
<keyword evidence="4" id="KW-1185">Reference proteome</keyword>
<feature type="chain" id="PRO_5011713152" evidence="1">
    <location>
        <begin position="27"/>
        <end position="264"/>
    </location>
</feature>
<dbReference type="Gene3D" id="3.90.70.10">
    <property type="entry name" value="Cysteine proteinases"/>
    <property type="match status" value="1"/>
</dbReference>
<dbReference type="AlphaFoldDB" id="A0A1G9SIK0"/>
<keyword evidence="1" id="KW-0732">Signal</keyword>
<dbReference type="EMBL" id="FNHB01000004">
    <property type="protein sequence ID" value="SDM35314.1"/>
    <property type="molecule type" value="Genomic_DNA"/>
</dbReference>
<gene>
    <name evidence="3" type="ORF">SAMN04488502_10428</name>
</gene>
<evidence type="ECO:0000313" key="3">
    <source>
        <dbReference type="EMBL" id="SDM35314.1"/>
    </source>
</evidence>
<evidence type="ECO:0000259" key="2">
    <source>
        <dbReference type="Pfam" id="PF13529"/>
    </source>
</evidence>
<proteinExistence type="predicted"/>
<protein>
    <submittedName>
        <fullName evidence="3">Peptidase_C39 like family protein</fullName>
    </submittedName>
</protein>
<feature type="signal peptide" evidence="1">
    <location>
        <begin position="1"/>
        <end position="26"/>
    </location>
</feature>
<dbReference type="Proteomes" id="UP000214880">
    <property type="component" value="Unassembled WGS sequence"/>
</dbReference>
<evidence type="ECO:0000256" key="1">
    <source>
        <dbReference type="SAM" id="SignalP"/>
    </source>
</evidence>
<dbReference type="InterPro" id="IPR039564">
    <property type="entry name" value="Peptidase_C39-like"/>
</dbReference>
<name>A0A1G9SIK0_9FIRM</name>
<reference evidence="3 4" key="1">
    <citation type="submission" date="2016-10" db="EMBL/GenBank/DDBJ databases">
        <authorList>
            <person name="de Groot N.N."/>
        </authorList>
    </citation>
    <scope>NUCLEOTIDE SEQUENCE [LARGE SCALE GENOMIC DNA]</scope>
    <source>
        <strain evidence="3 4">DSM 1736</strain>
    </source>
</reference>
<dbReference type="Pfam" id="PF13529">
    <property type="entry name" value="Peptidase_C39_2"/>
    <property type="match status" value="1"/>
</dbReference>
<sequence length="264" mass="29037">MQKKFSLFIIYMIVAISLSAANAGFAAGNGSGIDVAERVIPYPAGYDTARSGASAYQGAGDLKNSPYYASADFFTMESTATLTLLPRYKTYQQTTEITCGPAAALTVLHYFGNTDWEEYKIASIMGTKPEVGTDTSGMVRFFQSIGWEVQSSLAANGKAGTGFSNVNEFKNFVVANLKRNTPVMVENIDWGGHWRVIIGYDDLGTATTADDVIILADSYDTADHLQDGYVVNPVEKFYYMWFDAHMLPKDQKKQQWLTARPPLS</sequence>
<evidence type="ECO:0000313" key="4">
    <source>
        <dbReference type="Proteomes" id="UP000214880"/>
    </source>
</evidence>